<comment type="similarity">
    <text evidence="1">Belongs to the GST superfamily.</text>
</comment>
<dbReference type="SFLD" id="SFLDS00019">
    <property type="entry name" value="Glutathione_Transferase_(cytos"/>
    <property type="match status" value="1"/>
</dbReference>
<evidence type="ECO:0000259" key="2">
    <source>
        <dbReference type="PROSITE" id="PS50404"/>
    </source>
</evidence>
<dbReference type="InterPro" id="IPR040079">
    <property type="entry name" value="Glutathione_S-Trfase"/>
</dbReference>
<evidence type="ECO:0000313" key="5">
    <source>
        <dbReference type="Proteomes" id="UP001467690"/>
    </source>
</evidence>
<evidence type="ECO:0000256" key="1">
    <source>
        <dbReference type="RuleBase" id="RU003494"/>
    </source>
</evidence>
<keyword evidence="5" id="KW-1185">Reference proteome</keyword>
<comment type="caution">
    <text evidence="4">The sequence shown here is derived from an EMBL/GenBank/DDBJ whole genome shotgun (WGS) entry which is preliminary data.</text>
</comment>
<dbReference type="PANTHER" id="PTHR44051:SF2">
    <property type="entry name" value="HYPOTHETICAL GLUTATHIONE S-TRANSFERASE LIKE PROTEIN"/>
    <property type="match status" value="1"/>
</dbReference>
<dbReference type="CDD" id="cd03206">
    <property type="entry name" value="GST_C_7"/>
    <property type="match status" value="1"/>
</dbReference>
<dbReference type="InterPro" id="IPR004046">
    <property type="entry name" value="GST_C"/>
</dbReference>
<accession>A0ABV1RIM0</accession>
<organism evidence="4 5">
    <name type="scientific">Catenovulum sediminis</name>
    <dbReference type="NCBI Taxonomy" id="1740262"/>
    <lineage>
        <taxon>Bacteria</taxon>
        <taxon>Pseudomonadati</taxon>
        <taxon>Pseudomonadota</taxon>
        <taxon>Gammaproteobacteria</taxon>
        <taxon>Alteromonadales</taxon>
        <taxon>Alteromonadaceae</taxon>
        <taxon>Catenovulum</taxon>
    </lineage>
</organism>
<dbReference type="PROSITE" id="PS50405">
    <property type="entry name" value="GST_CTER"/>
    <property type="match status" value="1"/>
</dbReference>
<feature type="domain" description="GST C-terminal" evidence="3">
    <location>
        <begin position="89"/>
        <end position="212"/>
    </location>
</feature>
<dbReference type="Proteomes" id="UP001467690">
    <property type="component" value="Unassembled WGS sequence"/>
</dbReference>
<dbReference type="RefSeq" id="WP_350402182.1">
    <property type="nucleotide sequence ID" value="NZ_JBELOE010000228.1"/>
</dbReference>
<proteinExistence type="inferred from homology"/>
<dbReference type="SFLD" id="SFLDG01151">
    <property type="entry name" value="Main.2:_Nu-like"/>
    <property type="match status" value="1"/>
</dbReference>
<dbReference type="SUPFAM" id="SSF47616">
    <property type="entry name" value="GST C-terminal domain-like"/>
    <property type="match status" value="1"/>
</dbReference>
<reference evidence="4 5" key="1">
    <citation type="submission" date="2024-06" db="EMBL/GenBank/DDBJ databases">
        <authorList>
            <person name="Chen R.Y."/>
        </authorList>
    </citation>
    <scope>NUCLEOTIDE SEQUENCE [LARGE SCALE GENOMIC DNA]</scope>
    <source>
        <strain evidence="4 5">D2</strain>
    </source>
</reference>
<dbReference type="PROSITE" id="PS50404">
    <property type="entry name" value="GST_NTER"/>
    <property type="match status" value="1"/>
</dbReference>
<dbReference type="PANTHER" id="PTHR44051">
    <property type="entry name" value="GLUTATHIONE S-TRANSFERASE-RELATED"/>
    <property type="match status" value="1"/>
</dbReference>
<dbReference type="Pfam" id="PF02798">
    <property type="entry name" value="GST_N"/>
    <property type="match status" value="1"/>
</dbReference>
<gene>
    <name evidence="4" type="ORF">ABS311_12615</name>
</gene>
<dbReference type="Gene3D" id="3.40.30.10">
    <property type="entry name" value="Glutaredoxin"/>
    <property type="match status" value="1"/>
</dbReference>
<feature type="domain" description="GST N-terminal" evidence="2">
    <location>
        <begin position="2"/>
        <end position="83"/>
    </location>
</feature>
<dbReference type="Pfam" id="PF00043">
    <property type="entry name" value="GST_C"/>
    <property type="match status" value="1"/>
</dbReference>
<dbReference type="Gene3D" id="1.20.1050.10">
    <property type="match status" value="1"/>
</dbReference>
<evidence type="ECO:0000259" key="3">
    <source>
        <dbReference type="PROSITE" id="PS50405"/>
    </source>
</evidence>
<dbReference type="SFLD" id="SFLDG00358">
    <property type="entry name" value="Main_(cytGST)"/>
    <property type="match status" value="1"/>
</dbReference>
<sequence length="212" mass="23668">MSQLKLYGFELSGHSHRVSLFLSLLSLKFEFIQLDLSNGEHKKPEFINKNIFGQVPVLEDQGRYVADSNAILVYLASTYDPEHKWLPQDPFLMAEIQRFLSVAAGPVAYGPARARIKNVFNAPVNIADAQNISQTVLTTLDKHLINKSWLVGDCPSIADIANYSYIAHAPEGGIDLNLYPNVLRWLSQIEQLTGFVAMPKTPVGLYQPQTLV</sequence>
<dbReference type="InterPro" id="IPR036249">
    <property type="entry name" value="Thioredoxin-like_sf"/>
</dbReference>
<dbReference type="EMBL" id="JBELOE010000228">
    <property type="protein sequence ID" value="MER2492720.1"/>
    <property type="molecule type" value="Genomic_DNA"/>
</dbReference>
<protein>
    <submittedName>
        <fullName evidence="4">Glutathione S-transferase</fullName>
    </submittedName>
</protein>
<dbReference type="SUPFAM" id="SSF52833">
    <property type="entry name" value="Thioredoxin-like"/>
    <property type="match status" value="1"/>
</dbReference>
<dbReference type="InterPro" id="IPR004045">
    <property type="entry name" value="Glutathione_S-Trfase_N"/>
</dbReference>
<dbReference type="InterPro" id="IPR036282">
    <property type="entry name" value="Glutathione-S-Trfase_C_sf"/>
</dbReference>
<dbReference type="InterPro" id="IPR010987">
    <property type="entry name" value="Glutathione-S-Trfase_C-like"/>
</dbReference>
<name>A0ABV1RIM0_9ALTE</name>
<evidence type="ECO:0000313" key="4">
    <source>
        <dbReference type="EMBL" id="MER2492720.1"/>
    </source>
</evidence>